<evidence type="ECO:0008006" key="4">
    <source>
        <dbReference type="Google" id="ProtNLM"/>
    </source>
</evidence>
<sequence length="235" mass="25179">MTTGVVAVAIPATAVLAQDYPPPQGYQQPYGAPPAQQGYGQQGYPPQGYAQQPDNYQAPPPPPGYDGSQPPPPPPGYQPDPSYAPNPDQDRHYEAYAEDWAQRYCVKSGGNAGAGAVIGGLFGALLGSSVAGRHDRGGGAVIGGIAGAAGGAAIGSTDGRATSPGCPPGYVTRGGAPAFYYDQGPYYYAAPEWYRPWIFIDGRWNYRPYPYHNYYYRHYGYGYGPRGGYGRRRHW</sequence>
<name>A0ABX0TRI6_9SPHN</name>
<organism evidence="2 3">
    <name type="scientific">Sphingomonas vulcanisoli</name>
    <dbReference type="NCBI Taxonomy" id="1658060"/>
    <lineage>
        <taxon>Bacteria</taxon>
        <taxon>Pseudomonadati</taxon>
        <taxon>Pseudomonadota</taxon>
        <taxon>Alphaproteobacteria</taxon>
        <taxon>Sphingomonadales</taxon>
        <taxon>Sphingomonadaceae</taxon>
        <taxon>Sphingomonas</taxon>
    </lineage>
</organism>
<dbReference type="Proteomes" id="UP000727456">
    <property type="component" value="Unassembled WGS sequence"/>
</dbReference>
<reference evidence="2 3" key="1">
    <citation type="submission" date="2020-03" db="EMBL/GenBank/DDBJ databases">
        <title>Genomic Encyclopedia of Type Strains, Phase III (KMG-III): the genomes of soil and plant-associated and newly described type strains.</title>
        <authorList>
            <person name="Whitman W."/>
        </authorList>
    </citation>
    <scope>NUCLEOTIDE SEQUENCE [LARGE SCALE GENOMIC DNA]</scope>
    <source>
        <strain evidence="2 3">CECT 8804</strain>
    </source>
</reference>
<gene>
    <name evidence="2" type="ORF">FHS31_000377</name>
</gene>
<dbReference type="EMBL" id="JAAOZC010000001">
    <property type="protein sequence ID" value="NIJ06795.1"/>
    <property type="molecule type" value="Genomic_DNA"/>
</dbReference>
<dbReference type="RefSeq" id="WP_208408487.1">
    <property type="nucleotide sequence ID" value="NZ_JAAOZC010000001.1"/>
</dbReference>
<keyword evidence="3" id="KW-1185">Reference proteome</keyword>
<protein>
    <recommendedName>
        <fullName evidence="4">17 kDa surface antigen</fullName>
    </recommendedName>
</protein>
<feature type="compositionally biased region" description="Low complexity" evidence="1">
    <location>
        <begin position="25"/>
        <end position="57"/>
    </location>
</feature>
<proteinExistence type="predicted"/>
<feature type="region of interest" description="Disordered" evidence="1">
    <location>
        <begin position="17"/>
        <end position="90"/>
    </location>
</feature>
<feature type="compositionally biased region" description="Pro residues" evidence="1">
    <location>
        <begin position="58"/>
        <end position="84"/>
    </location>
</feature>
<evidence type="ECO:0000313" key="3">
    <source>
        <dbReference type="Proteomes" id="UP000727456"/>
    </source>
</evidence>
<accession>A0ABX0TRI6</accession>
<evidence type="ECO:0000256" key="1">
    <source>
        <dbReference type="SAM" id="MobiDB-lite"/>
    </source>
</evidence>
<evidence type="ECO:0000313" key="2">
    <source>
        <dbReference type="EMBL" id="NIJ06795.1"/>
    </source>
</evidence>
<comment type="caution">
    <text evidence="2">The sequence shown here is derived from an EMBL/GenBank/DDBJ whole genome shotgun (WGS) entry which is preliminary data.</text>
</comment>